<dbReference type="FunFam" id="3.40.50.720:FF:000217">
    <property type="entry name" value="Saccharopine dehydrogenase [NAD(+), L-lysine-forming]"/>
    <property type="match status" value="1"/>
</dbReference>
<evidence type="ECO:0000256" key="1">
    <source>
        <dbReference type="ARBA" id="ARBA00004682"/>
    </source>
</evidence>
<reference evidence="20" key="1">
    <citation type="submission" date="2021-01" db="EMBL/GenBank/DDBJ databases">
        <authorList>
            <person name="Corre E."/>
            <person name="Pelletier E."/>
            <person name="Niang G."/>
            <person name="Scheremetjew M."/>
            <person name="Finn R."/>
            <person name="Kale V."/>
            <person name="Holt S."/>
            <person name="Cochrane G."/>
            <person name="Meng A."/>
            <person name="Brown T."/>
            <person name="Cohen L."/>
        </authorList>
    </citation>
    <scope>NUCLEOTIDE SEQUENCE</scope>
    <source>
        <strain evidence="20">CCCM811</strain>
    </source>
</reference>
<dbReference type="SUPFAM" id="SSF51735">
    <property type="entry name" value="NAD(P)-binding Rossmann-fold domains"/>
    <property type="match status" value="2"/>
</dbReference>
<dbReference type="GO" id="GO:0005737">
    <property type="term" value="C:cytoplasm"/>
    <property type="evidence" value="ECO:0007669"/>
    <property type="project" value="TreeGrafter"/>
</dbReference>
<keyword evidence="14" id="KW-0511">Multifunctional enzyme</keyword>
<evidence type="ECO:0000256" key="13">
    <source>
        <dbReference type="ARBA" id="ARBA00023157"/>
    </source>
</evidence>
<dbReference type="Gene3D" id="1.10.1870.10">
    <property type="entry name" value="Domain 3, Saccharopine reductase"/>
    <property type="match status" value="1"/>
</dbReference>
<dbReference type="SUPFAM" id="SSF52283">
    <property type="entry name" value="Formate/glycerate dehydrogenase catalytic domain-like"/>
    <property type="match status" value="1"/>
</dbReference>
<dbReference type="AlphaFoldDB" id="A0A7S3ZC48"/>
<evidence type="ECO:0000313" key="20">
    <source>
        <dbReference type="EMBL" id="CAE0678805.1"/>
    </source>
</evidence>
<dbReference type="GO" id="GO:0047131">
    <property type="term" value="F:saccharopine dehydrogenase (NAD+, L-glutamate-forming) activity"/>
    <property type="evidence" value="ECO:0007669"/>
    <property type="project" value="UniProtKB-EC"/>
</dbReference>
<protein>
    <recommendedName>
        <fullName evidence="9">Saccharopine dehydrogenase [NAD(+), L-lysine-forming]</fullName>
        <ecNumber evidence="7">1.5.1.7</ecNumber>
        <ecNumber evidence="6">1.5.1.8</ecNumber>
        <ecNumber evidence="8">1.5.1.9</ecNumber>
    </recommendedName>
    <alternativeName>
        <fullName evidence="16">Lysine--2-oxoglutarate reductase</fullName>
    </alternativeName>
</protein>
<dbReference type="PANTHER" id="PTHR11133:SF22">
    <property type="entry name" value="ALPHA-AMINOADIPIC SEMIALDEHYDE SYNTHASE, MITOCHONDRIAL"/>
    <property type="match status" value="1"/>
</dbReference>
<name>A0A7S3ZC48_9EUKA</name>
<dbReference type="EC" id="1.5.1.7" evidence="7"/>
<evidence type="ECO:0000256" key="6">
    <source>
        <dbReference type="ARBA" id="ARBA00012846"/>
    </source>
</evidence>
<dbReference type="SUPFAM" id="SSF55347">
    <property type="entry name" value="Glyceraldehyde-3-phosphate dehydrogenase-like, C-terminal domain"/>
    <property type="match status" value="1"/>
</dbReference>
<dbReference type="InterPro" id="IPR027281">
    <property type="entry name" value="Lys1"/>
</dbReference>
<dbReference type="InterPro" id="IPR036291">
    <property type="entry name" value="NAD(P)-bd_dom_sf"/>
</dbReference>
<evidence type="ECO:0000256" key="2">
    <source>
        <dbReference type="ARBA" id="ARBA00004720"/>
    </source>
</evidence>
<comment type="similarity">
    <text evidence="15">In the C-terminal section; belongs to the saccharopine dehydrogenase family.</text>
</comment>
<keyword evidence="12" id="KW-0520">NAD</keyword>
<evidence type="ECO:0000256" key="15">
    <source>
        <dbReference type="ARBA" id="ARBA00025744"/>
    </source>
</evidence>
<gene>
    <name evidence="20" type="ORF">LGLO00237_LOCUS30587</name>
</gene>
<feature type="domain" description="Alanine dehydrogenase/pyridine nucleotide transhydrogenase NAD(H)-binding" evidence="18">
    <location>
        <begin position="652"/>
        <end position="785"/>
    </location>
</feature>
<evidence type="ECO:0000256" key="9">
    <source>
        <dbReference type="ARBA" id="ARBA00021221"/>
    </source>
</evidence>
<evidence type="ECO:0000256" key="7">
    <source>
        <dbReference type="ARBA" id="ARBA00012847"/>
    </source>
</evidence>
<evidence type="ECO:0000259" key="19">
    <source>
        <dbReference type="SMART" id="SM01003"/>
    </source>
</evidence>
<evidence type="ECO:0000256" key="3">
    <source>
        <dbReference type="ARBA" id="ARBA00004884"/>
    </source>
</evidence>
<dbReference type="InterPro" id="IPR007886">
    <property type="entry name" value="AlaDH/PNT_N"/>
</dbReference>
<evidence type="ECO:0000256" key="16">
    <source>
        <dbReference type="ARBA" id="ARBA00033228"/>
    </source>
</evidence>
<comment type="pathway">
    <text evidence="3">Amino-acid biosynthesis; L-lysine biosynthesis via AAA pathway; L-lysine from L-alpha-aminoadipate (fungal route): step 3/3.</text>
</comment>
<evidence type="ECO:0000256" key="8">
    <source>
        <dbReference type="ARBA" id="ARBA00012849"/>
    </source>
</evidence>
<dbReference type="GO" id="GO:0047130">
    <property type="term" value="F:saccharopine dehydrogenase (NADP+, L-lysine-forming) activity"/>
    <property type="evidence" value="ECO:0007669"/>
    <property type="project" value="UniProtKB-EC"/>
</dbReference>
<dbReference type="EMBL" id="HBIV01043572">
    <property type="protein sequence ID" value="CAE0678805.1"/>
    <property type="molecule type" value="Transcribed_RNA"/>
</dbReference>
<dbReference type="SMART" id="SM01002">
    <property type="entry name" value="AlaDh_PNT_C"/>
    <property type="match status" value="1"/>
</dbReference>
<dbReference type="SMART" id="SM01003">
    <property type="entry name" value="AlaDh_PNT_N"/>
    <property type="match status" value="1"/>
</dbReference>
<keyword evidence="11" id="KW-0560">Oxidoreductase</keyword>
<dbReference type="InterPro" id="IPR032095">
    <property type="entry name" value="Sacchrp_dh-like_C"/>
</dbReference>
<evidence type="ECO:0000256" key="10">
    <source>
        <dbReference type="ARBA" id="ARBA00022605"/>
    </source>
</evidence>
<dbReference type="GO" id="GO:0004754">
    <property type="term" value="F:saccharopine dehydrogenase (NAD+, L-lysine-forming) activity"/>
    <property type="evidence" value="ECO:0007669"/>
    <property type="project" value="UniProtKB-EC"/>
</dbReference>
<dbReference type="Pfam" id="PF16653">
    <property type="entry name" value="Sacchrp_dh_C"/>
    <property type="match status" value="1"/>
</dbReference>
<sequence>MSKSSPAAGKKVLLFGVGLSTPPMIHYLTSFGIQVTACARNPSKIEKVLNEVKEKSLVTMEKFDISAPDYEKRLDEICPKCDIMVSMMPPPCHPKIAAAALKHGKHFFTSSYVSDDMAKLSPEFAKKGLLSINECGVDPGLDHMSAKKVIDEVHSKGGKILGFFSVCGGLPAPDCNNPFGGGYKISWTPYGVLSAGTNNALFKFQGQNVTKPGTEIYDPPEWKHVIDVEGKATTFEWYPNRDSTPYIEHYNMPECQSIIRGTYRNNGWCNTLRAIATLGLNDKTEYKVKWEDMTYLQAAVTIWNTRNADDQLDAKATPEDVKKAYAKALKSDTTNKAITDLEWVGMFSDDKVPAGCKAPIDVMCTLWTAKMQYGEDEKDMIVMQHIFEVEYKNGTREELTSTLINFGLGKYAHIPSKFTSMARTVSLPLACAIRMKLEDRIKTTGVIRPVTPDIYNAILDEVSKFPHPITFKEAALPTAIWLRHEVKPGEERTALTPETAKELIDAGFRVTVEKSTTRCIPIEEYEKVGCKIAETASWPSAPYPTIILGLKELPEDGTDLIHRHILFAHCYKGQAGWKELLARFKKGGGSLYDLEFLKLNGRRVAAFGRPAGMAGMALGLWQWAKQKLGQPAIKDLKSWKSKEAMCSEVKAALKEVEEKKGLKPSTLIIGALGRCGRGATWVAEQCGVESKSIVKWDMAETKGGGPFKALLDVDVLVNCIYLTTKIPAFLTRDMIEGDKKLGVFVDVSCDTSNPNNPFPFYNTGTTLDKPILPITGLKTPLDVVAIDHLPSLIPLESSINYSKDLTPYIKQLIKRDAIVTEPVWKDAKDLMVTKMKEAGL</sequence>
<dbReference type="EC" id="1.5.1.8" evidence="6"/>
<dbReference type="PANTHER" id="PTHR11133">
    <property type="entry name" value="SACCHAROPINE DEHYDROGENASE"/>
    <property type="match status" value="1"/>
</dbReference>
<proteinExistence type="inferred from homology"/>
<comment type="pathway">
    <text evidence="1">Amino-acid degradation; L-lysine degradation via saccharopine pathway; glutaryl-CoA from L-lysine: step 1/6.</text>
</comment>
<evidence type="ECO:0000259" key="18">
    <source>
        <dbReference type="SMART" id="SM01002"/>
    </source>
</evidence>
<evidence type="ECO:0000256" key="11">
    <source>
        <dbReference type="ARBA" id="ARBA00023002"/>
    </source>
</evidence>
<dbReference type="GO" id="GO:0033512">
    <property type="term" value="P:L-lysine catabolic process to acetyl-CoA via saccharopine"/>
    <property type="evidence" value="ECO:0007669"/>
    <property type="project" value="UniProtKB-UniPathway"/>
</dbReference>
<dbReference type="UniPathway" id="UPA00033">
    <property type="reaction ID" value="UER00034"/>
</dbReference>
<dbReference type="EC" id="1.5.1.9" evidence="8"/>
<dbReference type="Gene3D" id="3.40.50.720">
    <property type="entry name" value="NAD(P)-binding Rossmann-like Domain"/>
    <property type="match status" value="3"/>
</dbReference>
<evidence type="ECO:0000256" key="5">
    <source>
        <dbReference type="ARBA" id="ARBA00011245"/>
    </source>
</evidence>
<evidence type="ECO:0000256" key="12">
    <source>
        <dbReference type="ARBA" id="ARBA00023027"/>
    </source>
</evidence>
<organism evidence="20">
    <name type="scientific">Lotharella globosa</name>
    <dbReference type="NCBI Taxonomy" id="91324"/>
    <lineage>
        <taxon>Eukaryota</taxon>
        <taxon>Sar</taxon>
        <taxon>Rhizaria</taxon>
        <taxon>Cercozoa</taxon>
        <taxon>Chlorarachniophyceae</taxon>
        <taxon>Lotharella</taxon>
    </lineage>
</organism>
<comment type="pathway">
    <text evidence="2">Amino-acid degradation; L-lysine degradation via saccharopine pathway; glutaryl-CoA from L-lysine: step 2/6.</text>
</comment>
<dbReference type="Pfam" id="PF01262">
    <property type="entry name" value="AlaDh_PNT_C"/>
    <property type="match status" value="1"/>
</dbReference>
<dbReference type="InterPro" id="IPR051168">
    <property type="entry name" value="AASS"/>
</dbReference>
<evidence type="ECO:0000256" key="14">
    <source>
        <dbReference type="ARBA" id="ARBA00023268"/>
    </source>
</evidence>
<comment type="catalytic activity">
    <reaction evidence="17">
        <text>L-saccharopine + NAD(+) + H2O = L-lysine + 2-oxoglutarate + NADH + H(+)</text>
        <dbReference type="Rhea" id="RHEA:12440"/>
        <dbReference type="ChEBI" id="CHEBI:15377"/>
        <dbReference type="ChEBI" id="CHEBI:15378"/>
        <dbReference type="ChEBI" id="CHEBI:16810"/>
        <dbReference type="ChEBI" id="CHEBI:32551"/>
        <dbReference type="ChEBI" id="CHEBI:57540"/>
        <dbReference type="ChEBI" id="CHEBI:57945"/>
        <dbReference type="ChEBI" id="CHEBI:57951"/>
        <dbReference type="EC" id="1.5.1.7"/>
    </reaction>
</comment>
<accession>A0A7S3ZC48</accession>
<comment type="subunit">
    <text evidence="5">Monomer.</text>
</comment>
<dbReference type="Pfam" id="PF05222">
    <property type="entry name" value="AlaDh_PNT_N"/>
    <property type="match status" value="1"/>
</dbReference>
<dbReference type="Gene3D" id="3.30.360.10">
    <property type="entry name" value="Dihydrodipicolinate Reductase, domain 2"/>
    <property type="match status" value="1"/>
</dbReference>
<comment type="similarity">
    <text evidence="4">Belongs to the AlaDH/PNT family.</text>
</comment>
<evidence type="ECO:0000256" key="17">
    <source>
        <dbReference type="ARBA" id="ARBA00047860"/>
    </source>
</evidence>
<feature type="domain" description="Alanine dehydrogenase/pyridine nucleotide transhydrogenase N-terminal" evidence="19">
    <location>
        <begin position="481"/>
        <end position="614"/>
    </location>
</feature>
<dbReference type="InterPro" id="IPR005097">
    <property type="entry name" value="Sacchrp_dh_NADP-bd"/>
</dbReference>
<dbReference type="GO" id="GO:0019878">
    <property type="term" value="P:lysine biosynthetic process via aminoadipic acid"/>
    <property type="evidence" value="ECO:0007669"/>
    <property type="project" value="UniProtKB-UniPathway"/>
</dbReference>
<dbReference type="InterPro" id="IPR007698">
    <property type="entry name" value="AlaDH/PNT_NAD(H)-bd"/>
</dbReference>
<evidence type="ECO:0000256" key="4">
    <source>
        <dbReference type="ARBA" id="ARBA00005689"/>
    </source>
</evidence>
<keyword evidence="13" id="KW-1015">Disulfide bond</keyword>
<dbReference type="Pfam" id="PF03435">
    <property type="entry name" value="Sacchrp_dh_NADP"/>
    <property type="match status" value="1"/>
</dbReference>
<keyword evidence="10" id="KW-0028">Amino-acid biosynthesis</keyword>
<dbReference type="UniPathway" id="UPA00868">
    <property type="reaction ID" value="UER00835"/>
</dbReference>
<dbReference type="CDD" id="cd12188">
    <property type="entry name" value="SDH"/>
    <property type="match status" value="1"/>
</dbReference>